<keyword evidence="2" id="KW-1185">Reference proteome</keyword>
<organism evidence="1 2">
    <name type="scientific">Daphnia magna</name>
    <dbReference type="NCBI Taxonomy" id="35525"/>
    <lineage>
        <taxon>Eukaryota</taxon>
        <taxon>Metazoa</taxon>
        <taxon>Ecdysozoa</taxon>
        <taxon>Arthropoda</taxon>
        <taxon>Crustacea</taxon>
        <taxon>Branchiopoda</taxon>
        <taxon>Diplostraca</taxon>
        <taxon>Cladocera</taxon>
        <taxon>Anomopoda</taxon>
        <taxon>Daphniidae</taxon>
        <taxon>Daphnia</taxon>
    </lineage>
</organism>
<sequence length="93" mass="10832">MCVKKLKNFRFSKCRGSAMSVLFCQITIYSKKTFESNDEASFIGSVEAFLSRCGRNRRSEVYVINAHILKNMSSECYQIKIATCEQWPEKWQT</sequence>
<dbReference type="EMBL" id="JAOYFB010000038">
    <property type="protein sequence ID" value="KAK4027755.1"/>
    <property type="molecule type" value="Genomic_DNA"/>
</dbReference>
<name>A0ABR0ARP6_9CRUS</name>
<accession>A0ABR0ARP6</accession>
<gene>
    <name evidence="1" type="ORF">OUZ56_016802</name>
</gene>
<evidence type="ECO:0000313" key="1">
    <source>
        <dbReference type="EMBL" id="KAK4027755.1"/>
    </source>
</evidence>
<dbReference type="Proteomes" id="UP001234178">
    <property type="component" value="Unassembled WGS sequence"/>
</dbReference>
<protein>
    <submittedName>
        <fullName evidence="1">Uncharacterized protein</fullName>
    </submittedName>
</protein>
<comment type="caution">
    <text evidence="1">The sequence shown here is derived from an EMBL/GenBank/DDBJ whole genome shotgun (WGS) entry which is preliminary data.</text>
</comment>
<proteinExistence type="predicted"/>
<evidence type="ECO:0000313" key="2">
    <source>
        <dbReference type="Proteomes" id="UP001234178"/>
    </source>
</evidence>
<reference evidence="1 2" key="1">
    <citation type="journal article" date="2023" name="Nucleic Acids Res.">
        <title>The hologenome of Daphnia magna reveals possible DNA methylation and microbiome-mediated evolution of the host genome.</title>
        <authorList>
            <person name="Chaturvedi A."/>
            <person name="Li X."/>
            <person name="Dhandapani V."/>
            <person name="Marshall H."/>
            <person name="Kissane S."/>
            <person name="Cuenca-Cambronero M."/>
            <person name="Asole G."/>
            <person name="Calvet F."/>
            <person name="Ruiz-Romero M."/>
            <person name="Marangio P."/>
            <person name="Guigo R."/>
            <person name="Rago D."/>
            <person name="Mirbahai L."/>
            <person name="Eastwood N."/>
            <person name="Colbourne J.K."/>
            <person name="Zhou J."/>
            <person name="Mallon E."/>
            <person name="Orsini L."/>
        </authorList>
    </citation>
    <scope>NUCLEOTIDE SEQUENCE [LARGE SCALE GENOMIC DNA]</scope>
    <source>
        <strain evidence="1">LRV0_1</strain>
    </source>
</reference>